<keyword evidence="1" id="KW-0732">Signal</keyword>
<reference evidence="2 3" key="1">
    <citation type="submission" date="2019-05" db="EMBL/GenBank/DDBJ databases">
        <title>Emergence of the Ug99 lineage of the wheat stem rust pathogen through somatic hybridization.</title>
        <authorList>
            <person name="Li F."/>
            <person name="Upadhyaya N.M."/>
            <person name="Sperschneider J."/>
            <person name="Matny O."/>
            <person name="Nguyen-Phuc H."/>
            <person name="Mago R."/>
            <person name="Raley C."/>
            <person name="Miller M.E."/>
            <person name="Silverstein K.A.T."/>
            <person name="Henningsen E."/>
            <person name="Hirsch C.D."/>
            <person name="Visser B."/>
            <person name="Pretorius Z.A."/>
            <person name="Steffenson B.J."/>
            <person name="Schwessinger B."/>
            <person name="Dodds P.N."/>
            <person name="Figueroa M."/>
        </authorList>
    </citation>
    <scope>NUCLEOTIDE SEQUENCE [LARGE SCALE GENOMIC DNA]</scope>
    <source>
        <strain evidence="2 3">Ug99</strain>
    </source>
</reference>
<evidence type="ECO:0000313" key="3">
    <source>
        <dbReference type="Proteomes" id="UP000325313"/>
    </source>
</evidence>
<proteinExistence type="predicted"/>
<dbReference type="Proteomes" id="UP000325313">
    <property type="component" value="Unassembled WGS sequence"/>
</dbReference>
<dbReference type="EMBL" id="VDEP01000337">
    <property type="protein sequence ID" value="KAA1102799.1"/>
    <property type="molecule type" value="Genomic_DNA"/>
</dbReference>
<name>A0A5B0PS67_PUCGR</name>
<protein>
    <submittedName>
        <fullName evidence="2">Uncharacterized protein</fullName>
    </submittedName>
</protein>
<evidence type="ECO:0000313" key="2">
    <source>
        <dbReference type="EMBL" id="KAA1102799.1"/>
    </source>
</evidence>
<gene>
    <name evidence="2" type="ORF">PGTUg99_036112</name>
</gene>
<organism evidence="2 3">
    <name type="scientific">Puccinia graminis f. sp. tritici</name>
    <dbReference type="NCBI Taxonomy" id="56615"/>
    <lineage>
        <taxon>Eukaryota</taxon>
        <taxon>Fungi</taxon>
        <taxon>Dikarya</taxon>
        <taxon>Basidiomycota</taxon>
        <taxon>Pucciniomycotina</taxon>
        <taxon>Pucciniomycetes</taxon>
        <taxon>Pucciniales</taxon>
        <taxon>Pucciniaceae</taxon>
        <taxon>Puccinia</taxon>
    </lineage>
</organism>
<evidence type="ECO:0000256" key="1">
    <source>
        <dbReference type="SAM" id="SignalP"/>
    </source>
</evidence>
<feature type="signal peptide" evidence="1">
    <location>
        <begin position="1"/>
        <end position="16"/>
    </location>
</feature>
<comment type="caution">
    <text evidence="2">The sequence shown here is derived from an EMBL/GenBank/DDBJ whole genome shotgun (WGS) entry which is preliminary data.</text>
</comment>
<sequence length="138" mass="14955">MGRLVLLIPFATGALQREMADQNSGLCIFIPSQSLSPLRYVGLRPPPDLNHTWRWNPFPGPPGLPVGYTAGLGFRDSSSGARRPTGRSGTVHGPPWTYPRVCRVALGEGQWGPIGLYSSPNRGTHGYLRGGDLGYTLR</sequence>
<accession>A0A5B0PS67</accession>
<dbReference type="AlphaFoldDB" id="A0A5B0PS67"/>
<feature type="chain" id="PRO_5022825875" evidence="1">
    <location>
        <begin position="17"/>
        <end position="138"/>
    </location>
</feature>